<dbReference type="PANTHER" id="PTHR35561:SF1">
    <property type="entry name" value="RNA 2',3'-CYCLIC PHOSPHODIESTERASE"/>
    <property type="match status" value="1"/>
</dbReference>
<dbReference type="SUPFAM" id="SSF55144">
    <property type="entry name" value="LigT-like"/>
    <property type="match status" value="1"/>
</dbReference>
<evidence type="ECO:0000313" key="3">
    <source>
        <dbReference type="EMBL" id="MBU9721069.1"/>
    </source>
</evidence>
<feature type="active site" description="Proton donor" evidence="2">
    <location>
        <position position="44"/>
    </location>
</feature>
<evidence type="ECO:0000313" key="4">
    <source>
        <dbReference type="Proteomes" id="UP000790580"/>
    </source>
</evidence>
<proteinExistence type="inferred from homology"/>
<evidence type="ECO:0000256" key="1">
    <source>
        <dbReference type="ARBA" id="ARBA00022801"/>
    </source>
</evidence>
<dbReference type="EC" id="3.1.4.58" evidence="2"/>
<dbReference type="PANTHER" id="PTHR35561">
    <property type="entry name" value="RNA 2',3'-CYCLIC PHOSPHODIESTERASE"/>
    <property type="match status" value="1"/>
</dbReference>
<evidence type="ECO:0000256" key="2">
    <source>
        <dbReference type="HAMAP-Rule" id="MF_01940"/>
    </source>
</evidence>
<comment type="similarity">
    <text evidence="2">Belongs to the 2H phosphoesterase superfamily. ThpR family.</text>
</comment>
<dbReference type="Proteomes" id="UP000790580">
    <property type="component" value="Unassembled WGS sequence"/>
</dbReference>
<dbReference type="NCBIfam" id="TIGR02258">
    <property type="entry name" value="2_5_ligase"/>
    <property type="match status" value="1"/>
</dbReference>
<sequence>MTEQRHHFIGLKIPKHIQPILKGVQEELNVNKYYKKVTYPDDFHITLLFLGGWDKQKVDQLWANLKSNVSNDAFELTLSRIGYFGAEKSPRVLWFGVEESKGLTELKNNVSEQAEKLNFPVEKRPFRPHITLAKNYKSQAPIDFRQYKLVEKNWPVLELTLFEINPGKKPMYKSVSIIPFSR</sequence>
<comment type="caution">
    <text evidence="3">The sequence shown here is derived from an EMBL/GenBank/DDBJ whole genome shotgun (WGS) entry which is preliminary data.</text>
</comment>
<organism evidence="3 4">
    <name type="scientific">Evansella alkalicola</name>
    <dbReference type="NCBI Taxonomy" id="745819"/>
    <lineage>
        <taxon>Bacteria</taxon>
        <taxon>Bacillati</taxon>
        <taxon>Bacillota</taxon>
        <taxon>Bacilli</taxon>
        <taxon>Bacillales</taxon>
        <taxon>Bacillaceae</taxon>
        <taxon>Evansella</taxon>
    </lineage>
</organism>
<gene>
    <name evidence="3" type="primary">thpR</name>
    <name evidence="3" type="ORF">KS407_06375</name>
</gene>
<comment type="function">
    <text evidence="2">Hydrolyzes RNA 2',3'-cyclic phosphodiester to an RNA 2'-phosphomonoester.</text>
</comment>
<dbReference type="Gene3D" id="3.90.1140.10">
    <property type="entry name" value="Cyclic phosphodiesterase"/>
    <property type="match status" value="1"/>
</dbReference>
<keyword evidence="1 2" id="KW-0378">Hydrolase</keyword>
<accession>A0ABS6JR85</accession>
<dbReference type="RefSeq" id="WP_088076261.1">
    <property type="nucleotide sequence ID" value="NZ_JAHQCR010000030.1"/>
</dbReference>
<dbReference type="InterPro" id="IPR009097">
    <property type="entry name" value="Cyclic_Pdiesterase"/>
</dbReference>
<dbReference type="InterPro" id="IPR004175">
    <property type="entry name" value="RNA_CPDase"/>
</dbReference>
<feature type="short sequence motif" description="HXTX 1" evidence="2">
    <location>
        <begin position="44"/>
        <end position="47"/>
    </location>
</feature>
<dbReference type="Pfam" id="PF13563">
    <property type="entry name" value="2_5_RNA_ligase2"/>
    <property type="match status" value="1"/>
</dbReference>
<comment type="catalytic activity">
    <reaction evidence="2">
        <text>a 3'-end 2',3'-cyclophospho-ribonucleotide-RNA + H2O = a 3'-end 2'-phospho-ribonucleotide-RNA + H(+)</text>
        <dbReference type="Rhea" id="RHEA:11828"/>
        <dbReference type="Rhea" id="RHEA-COMP:10464"/>
        <dbReference type="Rhea" id="RHEA-COMP:17353"/>
        <dbReference type="ChEBI" id="CHEBI:15377"/>
        <dbReference type="ChEBI" id="CHEBI:15378"/>
        <dbReference type="ChEBI" id="CHEBI:83064"/>
        <dbReference type="ChEBI" id="CHEBI:173113"/>
        <dbReference type="EC" id="3.1.4.58"/>
    </reaction>
</comment>
<name>A0ABS6JR85_9BACI</name>
<protein>
    <recommendedName>
        <fullName evidence="2">RNA 2',3'-cyclic phosphodiesterase</fullName>
        <shortName evidence="2">RNA 2',3'-CPDase</shortName>
        <ecNumber evidence="2">3.1.4.58</ecNumber>
    </recommendedName>
</protein>
<feature type="short sequence motif" description="HXTX 2" evidence="2">
    <location>
        <begin position="129"/>
        <end position="132"/>
    </location>
</feature>
<feature type="active site" description="Proton acceptor" evidence="2">
    <location>
        <position position="129"/>
    </location>
</feature>
<reference evidence="3 4" key="1">
    <citation type="submission" date="2021-06" db="EMBL/GenBank/DDBJ databases">
        <title>Bacillus sp. RD4P76, an endophyte from a halophyte.</title>
        <authorList>
            <person name="Sun J.-Q."/>
        </authorList>
    </citation>
    <scope>NUCLEOTIDE SEQUENCE [LARGE SCALE GENOMIC DNA]</scope>
    <source>
        <strain evidence="3 4">JCM 17098</strain>
    </source>
</reference>
<dbReference type="HAMAP" id="MF_01940">
    <property type="entry name" value="RNA_CPDase"/>
    <property type="match status" value="1"/>
</dbReference>
<dbReference type="EMBL" id="JAHQCR010000030">
    <property type="protein sequence ID" value="MBU9721069.1"/>
    <property type="molecule type" value="Genomic_DNA"/>
</dbReference>
<keyword evidence="4" id="KW-1185">Reference proteome</keyword>